<proteinExistence type="predicted"/>
<dbReference type="EMBL" id="CM046393">
    <property type="protein sequence ID" value="KAI8552462.1"/>
    <property type="molecule type" value="Genomic_DNA"/>
</dbReference>
<name>A0ACC0NIN8_RHOML</name>
<evidence type="ECO:0000313" key="1">
    <source>
        <dbReference type="EMBL" id="KAI8552462.1"/>
    </source>
</evidence>
<evidence type="ECO:0000313" key="2">
    <source>
        <dbReference type="Proteomes" id="UP001062846"/>
    </source>
</evidence>
<dbReference type="Proteomes" id="UP001062846">
    <property type="component" value="Chromosome 6"/>
</dbReference>
<comment type="caution">
    <text evidence="1">The sequence shown here is derived from an EMBL/GenBank/DDBJ whole genome shotgun (WGS) entry which is preliminary data.</text>
</comment>
<keyword evidence="2" id="KW-1185">Reference proteome</keyword>
<reference evidence="1" key="1">
    <citation type="submission" date="2022-02" db="EMBL/GenBank/DDBJ databases">
        <title>Plant Genome Project.</title>
        <authorList>
            <person name="Zhang R.-G."/>
        </authorList>
    </citation>
    <scope>NUCLEOTIDE SEQUENCE</scope>
    <source>
        <strain evidence="1">AT1</strain>
    </source>
</reference>
<accession>A0ACC0NIN8</accession>
<organism evidence="1 2">
    <name type="scientific">Rhododendron molle</name>
    <name type="common">Chinese azalea</name>
    <name type="synonym">Azalea mollis</name>
    <dbReference type="NCBI Taxonomy" id="49168"/>
    <lineage>
        <taxon>Eukaryota</taxon>
        <taxon>Viridiplantae</taxon>
        <taxon>Streptophyta</taxon>
        <taxon>Embryophyta</taxon>
        <taxon>Tracheophyta</taxon>
        <taxon>Spermatophyta</taxon>
        <taxon>Magnoliopsida</taxon>
        <taxon>eudicotyledons</taxon>
        <taxon>Gunneridae</taxon>
        <taxon>Pentapetalae</taxon>
        <taxon>asterids</taxon>
        <taxon>Ericales</taxon>
        <taxon>Ericaceae</taxon>
        <taxon>Ericoideae</taxon>
        <taxon>Rhodoreae</taxon>
        <taxon>Rhododendron</taxon>
    </lineage>
</organism>
<gene>
    <name evidence="1" type="ORF">RHMOL_Rhmol06G0268600</name>
</gene>
<sequence>MGTGKKKIEIKMREKGEQRMVTFSKRRQGLFKKAHELHCLTGAHVASVVFSPTGRPYVHGDPSFDATIDLYLNMINNTTISSSASATGSSSTSSCCHVEGQMINGGDDSGGGANGKMMMMMMLRSCLEGMRVEDYWNVEELVAMKEKMGVIRGKIVLLISVNSNGYFPPMG</sequence>
<protein>
    <submittedName>
        <fullName evidence="1">Uncharacterized protein</fullName>
    </submittedName>
</protein>